<feature type="signal peptide" evidence="4">
    <location>
        <begin position="1"/>
        <end position="37"/>
    </location>
</feature>
<dbReference type="Pfam" id="PF01476">
    <property type="entry name" value="LysM"/>
    <property type="match status" value="1"/>
</dbReference>
<keyword evidence="7" id="KW-1185">Reference proteome</keyword>
<keyword evidence="2" id="KW-0378">Hydrolase</keyword>
<dbReference type="SUPFAM" id="SSF54106">
    <property type="entry name" value="LysM domain"/>
    <property type="match status" value="1"/>
</dbReference>
<dbReference type="RefSeq" id="WP_170226463.1">
    <property type="nucleotide sequence ID" value="NZ_VIVQ01000001.1"/>
</dbReference>
<protein>
    <submittedName>
        <fullName evidence="6">LysM domain-containing protein</fullName>
    </submittedName>
</protein>
<dbReference type="Gene3D" id="3.10.350.10">
    <property type="entry name" value="LysM domain"/>
    <property type="match status" value="1"/>
</dbReference>
<dbReference type="InterPro" id="IPR023346">
    <property type="entry name" value="Lysozyme-like_dom_sf"/>
</dbReference>
<dbReference type="InterPro" id="IPR036779">
    <property type="entry name" value="LysM_dom_sf"/>
</dbReference>
<evidence type="ECO:0000313" key="6">
    <source>
        <dbReference type="EMBL" id="TWE13363.1"/>
    </source>
</evidence>
<dbReference type="Gene3D" id="1.10.530.10">
    <property type="match status" value="1"/>
</dbReference>
<feature type="compositionally biased region" description="Polar residues" evidence="3">
    <location>
        <begin position="137"/>
        <end position="149"/>
    </location>
</feature>
<dbReference type="PANTHER" id="PTHR34700">
    <property type="entry name" value="POTASSIUM BINDING PROTEIN KBP"/>
    <property type="match status" value="1"/>
</dbReference>
<feature type="chain" id="PRO_5022151563" evidence="4">
    <location>
        <begin position="38"/>
        <end position="220"/>
    </location>
</feature>
<comment type="similarity">
    <text evidence="1">Belongs to the transglycosylase family. Rpf subfamily.</text>
</comment>
<dbReference type="Pfam" id="PF06737">
    <property type="entry name" value="Transglycosylas"/>
    <property type="match status" value="1"/>
</dbReference>
<reference evidence="6 7" key="1">
    <citation type="submission" date="2019-06" db="EMBL/GenBank/DDBJ databases">
        <title>Sequencing the genomes of 1000 actinobacteria strains.</title>
        <authorList>
            <person name="Klenk H.-P."/>
        </authorList>
    </citation>
    <scope>NUCLEOTIDE SEQUENCE [LARGE SCALE GENOMIC DNA]</scope>
    <source>
        <strain evidence="6 7">DSM 19560</strain>
    </source>
</reference>
<dbReference type="SMART" id="SM00257">
    <property type="entry name" value="LysM"/>
    <property type="match status" value="1"/>
</dbReference>
<dbReference type="GO" id="GO:0016787">
    <property type="term" value="F:hydrolase activity"/>
    <property type="evidence" value="ECO:0007669"/>
    <property type="project" value="UniProtKB-KW"/>
</dbReference>
<feature type="domain" description="LysM" evidence="5">
    <location>
        <begin position="170"/>
        <end position="218"/>
    </location>
</feature>
<dbReference type="InterPro" id="IPR052196">
    <property type="entry name" value="Bact_Kbp"/>
</dbReference>
<evidence type="ECO:0000259" key="5">
    <source>
        <dbReference type="PROSITE" id="PS51782"/>
    </source>
</evidence>
<dbReference type="EMBL" id="VIVQ01000001">
    <property type="protein sequence ID" value="TWE13363.1"/>
    <property type="molecule type" value="Genomic_DNA"/>
</dbReference>
<dbReference type="PROSITE" id="PS51782">
    <property type="entry name" value="LYSM"/>
    <property type="match status" value="1"/>
</dbReference>
<comment type="caution">
    <text evidence="6">The sequence shown here is derived from an EMBL/GenBank/DDBJ whole genome shotgun (WGS) entry which is preliminary data.</text>
</comment>
<dbReference type="InterPro" id="IPR018392">
    <property type="entry name" value="LysM"/>
</dbReference>
<keyword evidence="4" id="KW-0732">Signal</keyword>
<evidence type="ECO:0000256" key="4">
    <source>
        <dbReference type="SAM" id="SignalP"/>
    </source>
</evidence>
<dbReference type="PANTHER" id="PTHR34700:SF4">
    <property type="entry name" value="PHAGE-LIKE ELEMENT PBSX PROTEIN XKDP"/>
    <property type="match status" value="1"/>
</dbReference>
<dbReference type="InterPro" id="IPR010618">
    <property type="entry name" value="RPF"/>
</dbReference>
<proteinExistence type="inferred from homology"/>
<name>A0A561ECM3_9MICO</name>
<dbReference type="Proteomes" id="UP000318297">
    <property type="component" value="Unassembled WGS sequence"/>
</dbReference>
<evidence type="ECO:0000256" key="1">
    <source>
        <dbReference type="ARBA" id="ARBA00010830"/>
    </source>
</evidence>
<feature type="region of interest" description="Disordered" evidence="3">
    <location>
        <begin position="123"/>
        <end position="163"/>
    </location>
</feature>
<sequence>MNLSTNTSTKTRIIGIGVAGAAVVGATGLATAGDAHAASGSVWNAVAQCESGGNWSINTGNGFYGGLQFTHSTWIGFGGGAYASNANLATPSQQIAIAERVLASQGPGAWPVCSVRAGLTRSNGSGSGYTPPAGTATPKQQTYSAPKKSTTVRKSESSARATTKVELSGKTLTVKAGDTLSGLAQTYHVSGGWQALFAANKGTVNNPNLIFVGQHLQLPA</sequence>
<dbReference type="CDD" id="cd00118">
    <property type="entry name" value="LysM"/>
    <property type="match status" value="1"/>
</dbReference>
<dbReference type="SUPFAM" id="SSF53955">
    <property type="entry name" value="Lysozyme-like"/>
    <property type="match status" value="1"/>
</dbReference>
<gene>
    <name evidence="6" type="ORF">BKA23_2193</name>
</gene>
<evidence type="ECO:0000313" key="7">
    <source>
        <dbReference type="Proteomes" id="UP000318297"/>
    </source>
</evidence>
<dbReference type="CDD" id="cd13925">
    <property type="entry name" value="RPF"/>
    <property type="match status" value="1"/>
</dbReference>
<organism evidence="6 7">
    <name type="scientific">Rudaeicoccus suwonensis</name>
    <dbReference type="NCBI Taxonomy" id="657409"/>
    <lineage>
        <taxon>Bacteria</taxon>
        <taxon>Bacillati</taxon>
        <taxon>Actinomycetota</taxon>
        <taxon>Actinomycetes</taxon>
        <taxon>Micrococcales</taxon>
        <taxon>Dermacoccaceae</taxon>
        <taxon>Rudaeicoccus</taxon>
    </lineage>
</organism>
<accession>A0A561ECM3</accession>
<evidence type="ECO:0000256" key="2">
    <source>
        <dbReference type="ARBA" id="ARBA00022801"/>
    </source>
</evidence>
<evidence type="ECO:0000256" key="3">
    <source>
        <dbReference type="SAM" id="MobiDB-lite"/>
    </source>
</evidence>
<dbReference type="AlphaFoldDB" id="A0A561ECM3"/>